<dbReference type="EMBL" id="CAJOBC010006251">
    <property type="protein sequence ID" value="CAF3892330.1"/>
    <property type="molecule type" value="Genomic_DNA"/>
</dbReference>
<keyword evidence="4" id="KW-0130">Cell adhesion</keyword>
<dbReference type="PANTHER" id="PTHR12316">
    <property type="entry name" value="NINJURIN-RELATED"/>
    <property type="match status" value="1"/>
</dbReference>
<evidence type="ECO:0000313" key="11">
    <source>
        <dbReference type="EMBL" id="CAF3892330.1"/>
    </source>
</evidence>
<evidence type="ECO:0000313" key="10">
    <source>
        <dbReference type="EMBL" id="CAF3804591.1"/>
    </source>
</evidence>
<evidence type="ECO:0000256" key="2">
    <source>
        <dbReference type="ARBA" id="ARBA00008141"/>
    </source>
</evidence>
<keyword evidence="12" id="KW-1185">Reference proteome</keyword>
<evidence type="ECO:0000313" key="9">
    <source>
        <dbReference type="EMBL" id="CAF1128737.1"/>
    </source>
</evidence>
<feature type="transmembrane region" description="Helical" evidence="7">
    <location>
        <begin position="79"/>
        <end position="100"/>
    </location>
</feature>
<sequence>MSYKRRMEMEDGNEGGYDQNRYATKKTIAEGSFEIALLITNAVQLKVLLGNMEKTTLWWVGIALGKPQRQRRLVSLNNFSLILSVILAAVNVVLNVIVVVDPNLLSPTNNTTKLKLT</sequence>
<dbReference type="GO" id="GO:0042246">
    <property type="term" value="P:tissue regeneration"/>
    <property type="evidence" value="ECO:0007669"/>
    <property type="project" value="InterPro"/>
</dbReference>
<evidence type="ECO:0000256" key="3">
    <source>
        <dbReference type="ARBA" id="ARBA00022692"/>
    </source>
</evidence>
<dbReference type="GO" id="GO:0007155">
    <property type="term" value="P:cell adhesion"/>
    <property type="evidence" value="ECO:0007669"/>
    <property type="project" value="UniProtKB-KW"/>
</dbReference>
<dbReference type="EMBL" id="CAJNOQ010006251">
    <property type="protein sequence ID" value="CAF1128737.1"/>
    <property type="molecule type" value="Genomic_DNA"/>
</dbReference>
<protein>
    <submittedName>
        <fullName evidence="9">Uncharacterized protein</fullName>
    </submittedName>
</protein>
<name>A0A814R4I6_9BILA</name>
<accession>A0A814R4I6</accession>
<dbReference type="AlphaFoldDB" id="A0A814R4I6"/>
<keyword evidence="5 7" id="KW-1133">Transmembrane helix</keyword>
<keyword evidence="3 7" id="KW-0812">Transmembrane</keyword>
<evidence type="ECO:0000313" key="12">
    <source>
        <dbReference type="Proteomes" id="UP000663829"/>
    </source>
</evidence>
<evidence type="ECO:0000256" key="7">
    <source>
        <dbReference type="SAM" id="Phobius"/>
    </source>
</evidence>
<comment type="caution">
    <text evidence="9">The sequence shown here is derived from an EMBL/GenBank/DDBJ whole genome shotgun (WGS) entry which is preliminary data.</text>
</comment>
<comment type="similarity">
    <text evidence="2">Belongs to the ninjurin family.</text>
</comment>
<keyword evidence="6 7" id="KW-0472">Membrane</keyword>
<dbReference type="EMBL" id="CAJOBA010007516">
    <property type="protein sequence ID" value="CAF3804591.1"/>
    <property type="molecule type" value="Genomic_DNA"/>
</dbReference>
<organism evidence="9 12">
    <name type="scientific">Didymodactylos carnosus</name>
    <dbReference type="NCBI Taxonomy" id="1234261"/>
    <lineage>
        <taxon>Eukaryota</taxon>
        <taxon>Metazoa</taxon>
        <taxon>Spiralia</taxon>
        <taxon>Gnathifera</taxon>
        <taxon>Rotifera</taxon>
        <taxon>Eurotatoria</taxon>
        <taxon>Bdelloidea</taxon>
        <taxon>Philodinida</taxon>
        <taxon>Philodinidae</taxon>
        <taxon>Didymodactylos</taxon>
    </lineage>
</organism>
<evidence type="ECO:0000256" key="5">
    <source>
        <dbReference type="ARBA" id="ARBA00022989"/>
    </source>
</evidence>
<evidence type="ECO:0000313" key="8">
    <source>
        <dbReference type="EMBL" id="CAF1036315.1"/>
    </source>
</evidence>
<dbReference type="PANTHER" id="PTHR12316:SF17">
    <property type="entry name" value="NINJURIN C, ISOFORM D"/>
    <property type="match status" value="1"/>
</dbReference>
<evidence type="ECO:0000256" key="6">
    <source>
        <dbReference type="ARBA" id="ARBA00023136"/>
    </source>
</evidence>
<dbReference type="Pfam" id="PF04923">
    <property type="entry name" value="Ninjurin"/>
    <property type="match status" value="1"/>
</dbReference>
<proteinExistence type="inferred from homology"/>
<gene>
    <name evidence="9" type="ORF">GPM918_LOCUS20075</name>
    <name evidence="8" type="ORF">OVA965_LOCUS16252</name>
    <name evidence="11" type="ORF">SRO942_LOCUS20072</name>
    <name evidence="10" type="ORF">TMI583_LOCUS16261</name>
</gene>
<dbReference type="Proteomes" id="UP000682733">
    <property type="component" value="Unassembled WGS sequence"/>
</dbReference>
<reference evidence="9" key="1">
    <citation type="submission" date="2021-02" db="EMBL/GenBank/DDBJ databases">
        <authorList>
            <person name="Nowell W R."/>
        </authorList>
    </citation>
    <scope>NUCLEOTIDE SEQUENCE</scope>
</reference>
<dbReference type="GO" id="GO:0016020">
    <property type="term" value="C:membrane"/>
    <property type="evidence" value="ECO:0007669"/>
    <property type="project" value="UniProtKB-SubCell"/>
</dbReference>
<dbReference type="OrthoDB" id="6114058at2759"/>
<dbReference type="InterPro" id="IPR007007">
    <property type="entry name" value="Ninjurin"/>
</dbReference>
<dbReference type="Proteomes" id="UP000681722">
    <property type="component" value="Unassembled WGS sequence"/>
</dbReference>
<evidence type="ECO:0000256" key="4">
    <source>
        <dbReference type="ARBA" id="ARBA00022889"/>
    </source>
</evidence>
<evidence type="ECO:0000256" key="1">
    <source>
        <dbReference type="ARBA" id="ARBA00004141"/>
    </source>
</evidence>
<comment type="subcellular location">
    <subcellularLocation>
        <location evidence="1">Membrane</location>
        <topology evidence="1">Multi-pass membrane protein</topology>
    </subcellularLocation>
</comment>
<dbReference type="Proteomes" id="UP000663829">
    <property type="component" value="Unassembled WGS sequence"/>
</dbReference>
<dbReference type="Proteomes" id="UP000677228">
    <property type="component" value="Unassembled WGS sequence"/>
</dbReference>
<dbReference type="EMBL" id="CAJNOK010007505">
    <property type="protein sequence ID" value="CAF1036315.1"/>
    <property type="molecule type" value="Genomic_DNA"/>
</dbReference>